<name>A0A4Z0V3F8_9BACT</name>
<comment type="caution">
    <text evidence="2">The sequence shown here is derived from an EMBL/GenBank/DDBJ whole genome shotgun (WGS) entry which is preliminary data.</text>
</comment>
<gene>
    <name evidence="2" type="ORF">EZ315_03150</name>
</gene>
<evidence type="ECO:0000313" key="2">
    <source>
        <dbReference type="EMBL" id="TGG39746.1"/>
    </source>
</evidence>
<dbReference type="Proteomes" id="UP000297635">
    <property type="component" value="Unassembled WGS sequence"/>
</dbReference>
<feature type="signal peptide" evidence="1">
    <location>
        <begin position="1"/>
        <end position="23"/>
    </location>
</feature>
<dbReference type="RefSeq" id="WP_135470540.1">
    <property type="nucleotide sequence ID" value="NZ_CASJDB010000038.1"/>
</dbReference>
<evidence type="ECO:0000313" key="3">
    <source>
        <dbReference type="Proteomes" id="UP000297635"/>
    </source>
</evidence>
<keyword evidence="1" id="KW-0732">Signal</keyword>
<reference evidence="2 3" key="1">
    <citation type="submission" date="2019-02" db="EMBL/GenBank/DDBJ databases">
        <title>Isolation and identification of novel species under the genus Muribaculum.</title>
        <authorList>
            <person name="Miyake S."/>
            <person name="Ding Y."/>
            <person name="Low A."/>
            <person name="Soh M."/>
            <person name="Seedorf H."/>
        </authorList>
    </citation>
    <scope>NUCLEOTIDE SEQUENCE [LARGE SCALE GENOMIC DNA]</scope>
    <source>
        <strain evidence="2 3">TLL-A3</strain>
    </source>
</reference>
<feature type="chain" id="PRO_5021440729" description="DUF1735 domain-containing protein" evidence="1">
    <location>
        <begin position="24"/>
        <end position="320"/>
    </location>
</feature>
<proteinExistence type="predicted"/>
<organism evidence="2 3">
    <name type="scientific">Duncaniella freteri</name>
    <dbReference type="NCBI Taxonomy" id="2530391"/>
    <lineage>
        <taxon>Bacteria</taxon>
        <taxon>Pseudomonadati</taxon>
        <taxon>Bacteroidota</taxon>
        <taxon>Bacteroidia</taxon>
        <taxon>Bacteroidales</taxon>
        <taxon>Muribaculaceae</taxon>
        <taxon>Duncaniella</taxon>
    </lineage>
</organism>
<keyword evidence="3" id="KW-1185">Reference proteome</keyword>
<dbReference type="AlphaFoldDB" id="A0A4Z0V3F8"/>
<dbReference type="EMBL" id="SJSA01000001">
    <property type="protein sequence ID" value="TGG39746.1"/>
    <property type="molecule type" value="Genomic_DNA"/>
</dbReference>
<evidence type="ECO:0000256" key="1">
    <source>
        <dbReference type="SAM" id="SignalP"/>
    </source>
</evidence>
<accession>A0A4Z0V3F8</accession>
<dbReference type="GeneID" id="82148774"/>
<dbReference type="PROSITE" id="PS51257">
    <property type="entry name" value="PROKAR_LIPOPROTEIN"/>
    <property type="match status" value="1"/>
</dbReference>
<protein>
    <recommendedName>
        <fullName evidence="4">DUF1735 domain-containing protein</fullName>
    </recommendedName>
</protein>
<sequence>MKKTILSAALLVPAITFTSCLNSDGDNTQKTTINYGNNMCFNVVTDMNDPEHPFITTAPNYIIDINFTEGTGVMSMSNIKFTPNGSNLTYRLPAMPLTISNTDYSYNLKGSLLTPEGQEDQIMFNNVSFSIIERSISISGQLGYAPIYKLDFTASNLSNNYKISAFPHSYYFPADDIISTPLNPESDDEPYTYNNAVVRIVLTPDKTDSQKLTASLTLFDVKFNSSMSTVTLSAENLPVKVDSNGFSITTEEDKKIELKDAAGVMKDCSISNIKTRTFVPQGNTTMSFDIDLEALNPQHPIKPCHVNASLTYTYPKKDNN</sequence>
<evidence type="ECO:0008006" key="4">
    <source>
        <dbReference type="Google" id="ProtNLM"/>
    </source>
</evidence>